<dbReference type="EMBL" id="JBBPBM010000087">
    <property type="protein sequence ID" value="KAK8510300.1"/>
    <property type="molecule type" value="Genomic_DNA"/>
</dbReference>
<sequence>MTGKPGWAVGPFLVRQFKKKGSSQTLAPDTQATAATSPLRRVFWLNKTIAMKLGFSLLFPLFRKSLLELPVTGIEASEMGC</sequence>
<gene>
    <name evidence="1" type="ORF">V6N12_073371</name>
</gene>
<reference evidence="1 2" key="1">
    <citation type="journal article" date="2024" name="G3 (Bethesda)">
        <title>Genome assembly of Hibiscus sabdariffa L. provides insights into metabolisms of medicinal natural products.</title>
        <authorList>
            <person name="Kim T."/>
        </authorList>
    </citation>
    <scope>NUCLEOTIDE SEQUENCE [LARGE SCALE GENOMIC DNA]</scope>
    <source>
        <strain evidence="1">TK-2024</strain>
        <tissue evidence="1">Old leaves</tissue>
    </source>
</reference>
<proteinExistence type="predicted"/>
<name>A0ABR2BT56_9ROSI</name>
<protein>
    <submittedName>
        <fullName evidence="1">Uncharacterized protein</fullName>
    </submittedName>
</protein>
<evidence type="ECO:0000313" key="1">
    <source>
        <dbReference type="EMBL" id="KAK8510300.1"/>
    </source>
</evidence>
<evidence type="ECO:0000313" key="2">
    <source>
        <dbReference type="Proteomes" id="UP001472677"/>
    </source>
</evidence>
<dbReference type="Proteomes" id="UP001472677">
    <property type="component" value="Unassembled WGS sequence"/>
</dbReference>
<comment type="caution">
    <text evidence="1">The sequence shown here is derived from an EMBL/GenBank/DDBJ whole genome shotgun (WGS) entry which is preliminary data.</text>
</comment>
<keyword evidence="2" id="KW-1185">Reference proteome</keyword>
<organism evidence="1 2">
    <name type="scientific">Hibiscus sabdariffa</name>
    <name type="common">roselle</name>
    <dbReference type="NCBI Taxonomy" id="183260"/>
    <lineage>
        <taxon>Eukaryota</taxon>
        <taxon>Viridiplantae</taxon>
        <taxon>Streptophyta</taxon>
        <taxon>Embryophyta</taxon>
        <taxon>Tracheophyta</taxon>
        <taxon>Spermatophyta</taxon>
        <taxon>Magnoliopsida</taxon>
        <taxon>eudicotyledons</taxon>
        <taxon>Gunneridae</taxon>
        <taxon>Pentapetalae</taxon>
        <taxon>rosids</taxon>
        <taxon>malvids</taxon>
        <taxon>Malvales</taxon>
        <taxon>Malvaceae</taxon>
        <taxon>Malvoideae</taxon>
        <taxon>Hibiscus</taxon>
    </lineage>
</organism>
<accession>A0ABR2BT56</accession>